<reference evidence="7" key="2">
    <citation type="submission" date="2020-09" db="EMBL/GenBank/DDBJ databases">
        <title>Reference genome assembly for Australian Ascochyta lentis isolate Al4.</title>
        <authorList>
            <person name="Lee R.C."/>
            <person name="Farfan-Caceres L.M."/>
            <person name="Debler J.W."/>
            <person name="Williams A.H."/>
            <person name="Henares B.M."/>
        </authorList>
    </citation>
    <scope>NUCLEOTIDE SEQUENCE</scope>
    <source>
        <strain evidence="7">Al4</strain>
    </source>
</reference>
<comment type="cofactor">
    <cofactor evidence="5">
        <name>Zn(2+)</name>
        <dbReference type="ChEBI" id="CHEBI:29105"/>
    </cofactor>
</comment>
<dbReference type="InterPro" id="IPR017226">
    <property type="entry name" value="BHMT-like"/>
</dbReference>
<evidence type="ECO:0000259" key="6">
    <source>
        <dbReference type="PROSITE" id="PS50970"/>
    </source>
</evidence>
<dbReference type="PIRSF" id="PIRSF037505">
    <property type="entry name" value="Betaine_HMT"/>
    <property type="match status" value="1"/>
</dbReference>
<name>A0A8H7JEH8_9PLEO</name>
<evidence type="ECO:0000256" key="5">
    <source>
        <dbReference type="PROSITE-ProRule" id="PRU00333"/>
    </source>
</evidence>
<dbReference type="PROSITE" id="PS50970">
    <property type="entry name" value="HCY"/>
    <property type="match status" value="1"/>
</dbReference>
<evidence type="ECO:0000256" key="1">
    <source>
        <dbReference type="ARBA" id="ARBA00022603"/>
    </source>
</evidence>
<proteinExistence type="predicted"/>
<dbReference type="GO" id="GO:0032259">
    <property type="term" value="P:methylation"/>
    <property type="evidence" value="ECO:0007669"/>
    <property type="project" value="UniProtKB-KW"/>
</dbReference>
<feature type="binding site" evidence="5">
    <location>
        <position position="322"/>
    </location>
    <ligand>
        <name>Zn(2+)</name>
        <dbReference type="ChEBI" id="CHEBI:29105"/>
    </ligand>
</feature>
<evidence type="ECO:0000256" key="3">
    <source>
        <dbReference type="ARBA" id="ARBA00022723"/>
    </source>
</evidence>
<dbReference type="GO" id="GO:0008270">
    <property type="term" value="F:zinc ion binding"/>
    <property type="evidence" value="ECO:0007669"/>
    <property type="project" value="InterPro"/>
</dbReference>
<keyword evidence="3 5" id="KW-0479">Metal-binding</keyword>
<dbReference type="EMBL" id="RZGK01000002">
    <property type="protein sequence ID" value="KAF9701171.1"/>
    <property type="molecule type" value="Genomic_DNA"/>
</dbReference>
<feature type="domain" description="Hcy-binding" evidence="6">
    <location>
        <begin position="3"/>
        <end position="337"/>
    </location>
</feature>
<dbReference type="Gene3D" id="3.20.20.330">
    <property type="entry name" value="Homocysteine-binding-like domain"/>
    <property type="match status" value="1"/>
</dbReference>
<dbReference type="AlphaFoldDB" id="A0A8H7JEH8"/>
<evidence type="ECO:0000313" key="8">
    <source>
        <dbReference type="Proteomes" id="UP000651452"/>
    </source>
</evidence>
<dbReference type="GO" id="GO:0009086">
    <property type="term" value="P:methionine biosynthetic process"/>
    <property type="evidence" value="ECO:0007669"/>
    <property type="project" value="InterPro"/>
</dbReference>
<dbReference type="Proteomes" id="UP000651452">
    <property type="component" value="Unassembled WGS sequence"/>
</dbReference>
<evidence type="ECO:0000256" key="4">
    <source>
        <dbReference type="ARBA" id="ARBA00022833"/>
    </source>
</evidence>
<dbReference type="InterPro" id="IPR051486">
    <property type="entry name" value="Hcy_S-methyltransferase"/>
</dbReference>
<feature type="binding site" evidence="5">
    <location>
        <position position="253"/>
    </location>
    <ligand>
        <name>Zn(2+)</name>
        <dbReference type="ChEBI" id="CHEBI:29105"/>
    </ligand>
</feature>
<dbReference type="GO" id="GO:0033528">
    <property type="term" value="P:S-methylmethionine cycle"/>
    <property type="evidence" value="ECO:0007669"/>
    <property type="project" value="TreeGrafter"/>
</dbReference>
<keyword evidence="2 5" id="KW-0808">Transferase</keyword>
<dbReference type="PANTHER" id="PTHR46015:SF1">
    <property type="entry name" value="HOMOCYSTEINE S-METHYLTRANSFERASE-LIKE ISOFORM 1"/>
    <property type="match status" value="1"/>
</dbReference>
<keyword evidence="8" id="KW-1185">Reference proteome</keyword>
<dbReference type="SUPFAM" id="SSF82282">
    <property type="entry name" value="Homocysteine S-methyltransferase"/>
    <property type="match status" value="1"/>
</dbReference>
<dbReference type="OrthoDB" id="261426at2759"/>
<comment type="caution">
    <text evidence="7">The sequence shown here is derived from an EMBL/GenBank/DDBJ whole genome shotgun (WGS) entry which is preliminary data.</text>
</comment>
<evidence type="ECO:0000313" key="7">
    <source>
        <dbReference type="EMBL" id="KAF9701171.1"/>
    </source>
</evidence>
<dbReference type="InterPro" id="IPR003726">
    <property type="entry name" value="HCY_dom"/>
</dbReference>
<protein>
    <recommendedName>
        <fullName evidence="6">Hcy-binding domain-containing protein</fullName>
    </recommendedName>
</protein>
<dbReference type="PANTHER" id="PTHR46015">
    <property type="entry name" value="ZGC:172121"/>
    <property type="match status" value="1"/>
</dbReference>
<organism evidence="7 8">
    <name type="scientific">Ascochyta lentis</name>
    <dbReference type="NCBI Taxonomy" id="205686"/>
    <lineage>
        <taxon>Eukaryota</taxon>
        <taxon>Fungi</taxon>
        <taxon>Dikarya</taxon>
        <taxon>Ascomycota</taxon>
        <taxon>Pezizomycotina</taxon>
        <taxon>Dothideomycetes</taxon>
        <taxon>Pleosporomycetidae</taxon>
        <taxon>Pleosporales</taxon>
        <taxon>Pleosporineae</taxon>
        <taxon>Didymellaceae</taxon>
        <taxon>Ascochyta</taxon>
    </lineage>
</organism>
<dbReference type="GO" id="GO:0008898">
    <property type="term" value="F:S-adenosylmethionine-homocysteine S-methyltransferase activity"/>
    <property type="evidence" value="ECO:0007669"/>
    <property type="project" value="TreeGrafter"/>
</dbReference>
<gene>
    <name evidence="7" type="ORF">EKO04_000741</name>
</gene>
<dbReference type="FunFam" id="3.20.20.330:FF:000002">
    <property type="entry name" value="Homocysteine S-methyltransferase"/>
    <property type="match status" value="1"/>
</dbReference>
<keyword evidence="1 5" id="KW-0489">Methyltransferase</keyword>
<accession>A0A8H7JEH8</accession>
<feature type="binding site" evidence="5">
    <location>
        <position position="323"/>
    </location>
    <ligand>
        <name>Zn(2+)</name>
        <dbReference type="ChEBI" id="CHEBI:29105"/>
    </ligand>
</feature>
<evidence type="ECO:0000256" key="2">
    <source>
        <dbReference type="ARBA" id="ARBA00022679"/>
    </source>
</evidence>
<keyword evidence="4 5" id="KW-0862">Zinc</keyword>
<reference evidence="7" key="1">
    <citation type="submission" date="2018-12" db="EMBL/GenBank/DDBJ databases">
        <authorList>
            <person name="Syme R.A."/>
            <person name="Farfan-Caceres L."/>
            <person name="Lichtenzveig J."/>
        </authorList>
    </citation>
    <scope>NUCLEOTIDE SEQUENCE</scope>
    <source>
        <strain evidence="7">Al4</strain>
    </source>
</reference>
<dbReference type="InterPro" id="IPR036589">
    <property type="entry name" value="HCY_dom_sf"/>
</dbReference>
<dbReference type="Pfam" id="PF02574">
    <property type="entry name" value="S-methyl_trans"/>
    <property type="match status" value="1"/>
</dbReference>
<sequence>MIHSSKLSPHLDGPVILDGALATYLETLGADISGALWSADILLQNPSLIKQTHLDYYRAGAQVAITASYQASLAGLNKHLKLDDEQGKAVVRKSVELAQEARDEWIEEHVKSLSELEKLGVSFNRSSVAEYRQSTRNRLFVAGSVGPYGAFLADGSEYRGDYSLAKQEMKAFHRGRIQALVEAGVDVLACETIPSLGETEALLELLSEEFKETEAWFAFTLRDAEHISDGTPLTRIAALFDNAPQVIAVGFNCVPDDIGLAALKVLKPLQEGKKWKMIVYPNSGEQWNAAAREWEGQRTEGGQLAVKTKQWADAGAVLVGGCCRTTPADITVMREVLQPKKEGEGVLESDQS</sequence>
<dbReference type="NCBIfam" id="NF007020">
    <property type="entry name" value="PRK09485.1"/>
    <property type="match status" value="1"/>
</dbReference>